<comment type="subcellular location">
    <subcellularLocation>
        <location evidence="1">Nucleus</location>
        <location evidence="1">Nucleolus</location>
    </subcellularLocation>
</comment>
<dbReference type="GO" id="GO:0000479">
    <property type="term" value="P:endonucleolytic cleavage of tricistronic rRNA transcript (SSU-rRNA, 5.8S rRNA, LSU-rRNA)"/>
    <property type="evidence" value="ECO:0007669"/>
    <property type="project" value="TreeGrafter"/>
</dbReference>
<accession>A0AA88Y3W9</accession>
<keyword evidence="14" id="KW-1185">Reference proteome</keyword>
<dbReference type="InterPro" id="IPR030387">
    <property type="entry name" value="G_Bms1/Tsr1_dom"/>
</dbReference>
<dbReference type="GO" id="GO:0005525">
    <property type="term" value="F:GTP binding"/>
    <property type="evidence" value="ECO:0007669"/>
    <property type="project" value="UniProtKB-KW"/>
</dbReference>
<dbReference type="SUPFAM" id="SSF52540">
    <property type="entry name" value="P-loop containing nucleoside triphosphate hydrolases"/>
    <property type="match status" value="1"/>
</dbReference>
<keyword evidence="5" id="KW-0378">Hydrolase</keyword>
<evidence type="ECO:0000313" key="14">
    <source>
        <dbReference type="Proteomes" id="UP001186944"/>
    </source>
</evidence>
<protein>
    <recommendedName>
        <fullName evidence="12">Bms1-type G domain-containing protein</fullName>
    </recommendedName>
</protein>
<keyword evidence="6" id="KW-0067">ATP-binding</keyword>
<dbReference type="GO" id="GO:0003924">
    <property type="term" value="F:GTPase activity"/>
    <property type="evidence" value="ECO:0007669"/>
    <property type="project" value="TreeGrafter"/>
</dbReference>
<dbReference type="InterPro" id="IPR037875">
    <property type="entry name" value="Bms1_N"/>
</dbReference>
<organism evidence="13 14">
    <name type="scientific">Pinctada imbricata</name>
    <name type="common">Atlantic pearl-oyster</name>
    <name type="synonym">Pinctada martensii</name>
    <dbReference type="NCBI Taxonomy" id="66713"/>
    <lineage>
        <taxon>Eukaryota</taxon>
        <taxon>Metazoa</taxon>
        <taxon>Spiralia</taxon>
        <taxon>Lophotrochozoa</taxon>
        <taxon>Mollusca</taxon>
        <taxon>Bivalvia</taxon>
        <taxon>Autobranchia</taxon>
        <taxon>Pteriomorphia</taxon>
        <taxon>Pterioida</taxon>
        <taxon>Pterioidea</taxon>
        <taxon>Pteriidae</taxon>
        <taxon>Pinctada</taxon>
    </lineage>
</organism>
<feature type="region of interest" description="Disordered" evidence="11">
    <location>
        <begin position="1"/>
        <end position="46"/>
    </location>
</feature>
<dbReference type="InterPro" id="IPR039761">
    <property type="entry name" value="Bms1/Tsr1"/>
</dbReference>
<evidence type="ECO:0000256" key="9">
    <source>
        <dbReference type="ARBA" id="ARBA00049117"/>
    </source>
</evidence>
<evidence type="ECO:0000256" key="11">
    <source>
        <dbReference type="SAM" id="MobiDB-lite"/>
    </source>
</evidence>
<evidence type="ECO:0000256" key="1">
    <source>
        <dbReference type="ARBA" id="ARBA00004604"/>
    </source>
</evidence>
<dbReference type="Proteomes" id="UP001186944">
    <property type="component" value="Unassembled WGS sequence"/>
</dbReference>
<dbReference type="GO" id="GO:0005654">
    <property type="term" value="C:nucleoplasm"/>
    <property type="evidence" value="ECO:0007669"/>
    <property type="project" value="UniProtKB-ARBA"/>
</dbReference>
<evidence type="ECO:0000256" key="6">
    <source>
        <dbReference type="ARBA" id="ARBA00022840"/>
    </source>
</evidence>
<feature type="compositionally biased region" description="Basic residues" evidence="11">
    <location>
        <begin position="8"/>
        <end position="27"/>
    </location>
</feature>
<evidence type="ECO:0000256" key="4">
    <source>
        <dbReference type="ARBA" id="ARBA00022741"/>
    </source>
</evidence>
<reference evidence="13" key="1">
    <citation type="submission" date="2019-08" db="EMBL/GenBank/DDBJ databases">
        <title>The improved chromosome-level genome for the pearl oyster Pinctada fucata martensii using PacBio sequencing and Hi-C.</title>
        <authorList>
            <person name="Zheng Z."/>
        </authorList>
    </citation>
    <scope>NUCLEOTIDE SEQUENCE</scope>
    <source>
        <strain evidence="13">ZZ-2019</strain>
        <tissue evidence="13">Adductor muscle</tissue>
    </source>
</reference>
<sequence>MEGAENQKKHRQKHAGIKAEKKKAKNKHQQDLTPQQRNPKAFSIQHARKTAKIVQRSQDLKTKKQHIPLVDRTPLEPPPVVVAIVGPPKVGKSTLLQCLVKNYTRQKLVNVQGPVTVVSGKHRRLTLVECNNDVNSMIDIAKIADLVLLLVDASFGFEMETFEFLNICQVHGFPRIMGVLTHLDAFKDNKQMRKTKKRLKHRFWTEVYQGAKLFYLSGMVNGEYQKTEVHNLCRFISVMKFRPLQWRITHPYVVVDRMEDITDPEKIRQHPKCDRLVSLYGYVRGTHMKNNINIHIPGCGDYTIHDMQSIPDPCPMPDKERKRSLNTKERLIYAPMSGVGGIIYDKDAVYIDLGGSHSHREQAEESTPMNELVASLMNVSDTLDKKMTSSHVTLFSNTTPIQDIEMNDEDAGQTEEIEVNNSLAQNRLRREAVFDEQVDSTRQNGLYYSVNSKERSKEKLVFDDEDEDDE</sequence>
<evidence type="ECO:0000256" key="7">
    <source>
        <dbReference type="ARBA" id="ARBA00023134"/>
    </source>
</evidence>
<gene>
    <name evidence="13" type="ORF">FSP39_023506</name>
</gene>
<dbReference type="CDD" id="cd01882">
    <property type="entry name" value="BMS1"/>
    <property type="match status" value="1"/>
</dbReference>
<dbReference type="Pfam" id="PF08142">
    <property type="entry name" value="AARP2CN"/>
    <property type="match status" value="1"/>
</dbReference>
<dbReference type="GO" id="GO:0034511">
    <property type="term" value="F:U3 snoRNA binding"/>
    <property type="evidence" value="ECO:0007669"/>
    <property type="project" value="TreeGrafter"/>
</dbReference>
<dbReference type="PROSITE" id="PS51714">
    <property type="entry name" value="G_BMS1"/>
    <property type="match status" value="1"/>
</dbReference>
<comment type="caution">
    <text evidence="13">The sequence shown here is derived from an EMBL/GenBank/DDBJ whole genome shotgun (WGS) entry which is preliminary data.</text>
</comment>
<dbReference type="PANTHER" id="PTHR12858">
    <property type="entry name" value="RIBOSOME BIOGENESIS PROTEIN"/>
    <property type="match status" value="1"/>
</dbReference>
<keyword evidence="7" id="KW-0342">GTP-binding</keyword>
<name>A0AA88Y3W9_PINIB</name>
<evidence type="ECO:0000256" key="10">
    <source>
        <dbReference type="ARBA" id="ARBA00061391"/>
    </source>
</evidence>
<dbReference type="GO" id="GO:0005524">
    <property type="term" value="F:ATP binding"/>
    <property type="evidence" value="ECO:0007669"/>
    <property type="project" value="UniProtKB-KW"/>
</dbReference>
<evidence type="ECO:0000259" key="12">
    <source>
        <dbReference type="PROSITE" id="PS51714"/>
    </source>
</evidence>
<evidence type="ECO:0000256" key="2">
    <source>
        <dbReference type="ARBA" id="ARBA00022517"/>
    </source>
</evidence>
<keyword evidence="4" id="KW-0547">Nucleotide-binding</keyword>
<evidence type="ECO:0000256" key="8">
    <source>
        <dbReference type="ARBA" id="ARBA00023242"/>
    </source>
</evidence>
<evidence type="ECO:0000256" key="5">
    <source>
        <dbReference type="ARBA" id="ARBA00022801"/>
    </source>
</evidence>
<dbReference type="PANTHER" id="PTHR12858:SF2">
    <property type="entry name" value="RIBOSOME BIOGENESIS PROTEIN BMS1 HOMOLOG"/>
    <property type="match status" value="1"/>
</dbReference>
<dbReference type="Gene3D" id="3.40.50.300">
    <property type="entry name" value="P-loop containing nucleotide triphosphate hydrolases"/>
    <property type="match status" value="1"/>
</dbReference>
<comment type="catalytic activity">
    <reaction evidence="9">
        <text>GTP + H2O = GDP + phosphate + H(+)</text>
        <dbReference type="Rhea" id="RHEA:19669"/>
        <dbReference type="ChEBI" id="CHEBI:15377"/>
        <dbReference type="ChEBI" id="CHEBI:15378"/>
        <dbReference type="ChEBI" id="CHEBI:37565"/>
        <dbReference type="ChEBI" id="CHEBI:43474"/>
        <dbReference type="ChEBI" id="CHEBI:58189"/>
    </reaction>
    <physiologicalReaction direction="left-to-right" evidence="9">
        <dbReference type="Rhea" id="RHEA:19670"/>
    </physiologicalReaction>
</comment>
<dbReference type="InterPro" id="IPR027417">
    <property type="entry name" value="P-loop_NTPase"/>
</dbReference>
<dbReference type="GO" id="GO:0030686">
    <property type="term" value="C:90S preribosome"/>
    <property type="evidence" value="ECO:0007669"/>
    <property type="project" value="TreeGrafter"/>
</dbReference>
<dbReference type="FunFam" id="3.40.50.300:FF:000105">
    <property type="entry name" value="BMS1 ribosome biogenesis factor"/>
    <property type="match status" value="1"/>
</dbReference>
<dbReference type="InterPro" id="IPR012948">
    <property type="entry name" value="AARP2CN"/>
</dbReference>
<dbReference type="GO" id="GO:0000462">
    <property type="term" value="P:maturation of SSU-rRNA from tricistronic rRNA transcript (SSU-rRNA, 5.8S rRNA, LSU-rRNA)"/>
    <property type="evidence" value="ECO:0007669"/>
    <property type="project" value="TreeGrafter"/>
</dbReference>
<dbReference type="SMART" id="SM00785">
    <property type="entry name" value="AARP2CN"/>
    <property type="match status" value="1"/>
</dbReference>
<evidence type="ECO:0000256" key="3">
    <source>
        <dbReference type="ARBA" id="ARBA00022553"/>
    </source>
</evidence>
<evidence type="ECO:0000313" key="13">
    <source>
        <dbReference type="EMBL" id="KAK3091894.1"/>
    </source>
</evidence>
<proteinExistence type="inferred from homology"/>
<comment type="similarity">
    <text evidence="10">Belongs to the TRAFAC class translation factor GTPase superfamily. Bms1-like GTPase family. BMS1 subfamily.</text>
</comment>
<feature type="domain" description="Bms1-type G" evidence="12">
    <location>
        <begin position="77"/>
        <end position="242"/>
    </location>
</feature>
<dbReference type="EMBL" id="VSWD01000010">
    <property type="protein sequence ID" value="KAK3091894.1"/>
    <property type="molecule type" value="Genomic_DNA"/>
</dbReference>
<dbReference type="AlphaFoldDB" id="A0AA88Y3W9"/>
<dbReference type="GO" id="GO:0032040">
    <property type="term" value="C:small-subunit processome"/>
    <property type="evidence" value="ECO:0007669"/>
    <property type="project" value="UniProtKB-ARBA"/>
</dbReference>
<keyword evidence="2" id="KW-0690">Ribosome biogenesis</keyword>
<keyword evidence="3" id="KW-0597">Phosphoprotein</keyword>
<keyword evidence="8" id="KW-0539">Nucleus</keyword>